<evidence type="ECO:0000313" key="3">
    <source>
        <dbReference type="EMBL" id="KAA0893544.1"/>
    </source>
</evidence>
<keyword evidence="1" id="KW-0472">Membrane</keyword>
<name>A0A5A9XKV8_9BACT</name>
<feature type="domain" description="Penicillin-binding protein transpeptidase" evidence="2">
    <location>
        <begin position="158"/>
        <end position="448"/>
    </location>
</feature>
<dbReference type="EMBL" id="SRSD01000003">
    <property type="protein sequence ID" value="KAA0893544.1"/>
    <property type="molecule type" value="Genomic_DNA"/>
</dbReference>
<dbReference type="GO" id="GO:0005886">
    <property type="term" value="C:plasma membrane"/>
    <property type="evidence" value="ECO:0007669"/>
    <property type="project" value="TreeGrafter"/>
</dbReference>
<keyword evidence="1" id="KW-1133">Transmembrane helix</keyword>
<dbReference type="Gene3D" id="3.40.710.10">
    <property type="entry name" value="DD-peptidase/beta-lactamase superfamily"/>
    <property type="match status" value="1"/>
</dbReference>
<comment type="caution">
    <text evidence="3">The sequence shown here is derived from an EMBL/GenBank/DDBJ whole genome shotgun (WGS) entry which is preliminary data.</text>
</comment>
<sequence length="462" mass="51054">MQDLKHLSRKKQFSAFRFFGFYRSNRKIKDSGERTVLRLPIPVGKRREQLKHILLFLAVVLALTPVCALVYQKSPHMVRAVTLWLHSHSTPDIKAAEAAKPPASGSFESAVRLFDTAVVNDGQLTARSAGGDTLHYTIKDDLQKRVHDFMAQKQVPFGVFVAIEPSTGRILAMTSYSSVDPQWPQSAFFDLYPMASLFKIIIASAALENKKITPQTVVEFRGAPYSENPRYWDISPRGNNNRMDVGYAMGKSINPVYGRVANNIVGKASVMEYVHKFGFNQALFPGVPVKASKTSDPQPGHALMLMGAGLDHEVKISPLHAAVIMGAIANQGRMMVPTLTDKVVSAAGTEKDGHKPRELRRLVSPETAASLTQMLSNTVTRGTSRRAFHDRRGRPMLAGIDIAAKTGSIDGISPKGHYSWFAAYAPAHEPRIALVALVINQDRWKIKSAQVGEQALEEFFRH</sequence>
<dbReference type="Pfam" id="PF00905">
    <property type="entry name" value="Transpeptidase"/>
    <property type="match status" value="1"/>
</dbReference>
<dbReference type="GO" id="GO:0008658">
    <property type="term" value="F:penicillin binding"/>
    <property type="evidence" value="ECO:0007669"/>
    <property type="project" value="InterPro"/>
</dbReference>
<accession>A0A5A9XKV8</accession>
<dbReference type="GO" id="GO:0071555">
    <property type="term" value="P:cell wall organization"/>
    <property type="evidence" value="ECO:0007669"/>
    <property type="project" value="TreeGrafter"/>
</dbReference>
<dbReference type="PANTHER" id="PTHR30627:SF2">
    <property type="entry name" value="PEPTIDOGLYCAN D,D-TRANSPEPTIDASE MRDA"/>
    <property type="match status" value="1"/>
</dbReference>
<evidence type="ECO:0000256" key="1">
    <source>
        <dbReference type="SAM" id="Phobius"/>
    </source>
</evidence>
<keyword evidence="1" id="KW-0812">Transmembrane</keyword>
<keyword evidence="4" id="KW-1185">Reference proteome</keyword>
<feature type="transmembrane region" description="Helical" evidence="1">
    <location>
        <begin position="53"/>
        <end position="71"/>
    </location>
</feature>
<dbReference type="RefSeq" id="WP_149306859.1">
    <property type="nucleotide sequence ID" value="NZ_SRSD01000003.1"/>
</dbReference>
<evidence type="ECO:0000313" key="4">
    <source>
        <dbReference type="Proteomes" id="UP000324298"/>
    </source>
</evidence>
<dbReference type="SUPFAM" id="SSF56601">
    <property type="entry name" value="beta-lactamase/transpeptidase-like"/>
    <property type="match status" value="1"/>
</dbReference>
<reference evidence="3 4" key="1">
    <citation type="submission" date="2019-04" db="EMBL/GenBank/DDBJ databases">
        <title>Geobacter ruber sp. nov., ferric-reducing bacteria isolated from paddy soil.</title>
        <authorList>
            <person name="Xu Z."/>
            <person name="Masuda Y."/>
            <person name="Itoh H."/>
            <person name="Senoo K."/>
        </authorList>
    </citation>
    <scope>NUCLEOTIDE SEQUENCE [LARGE SCALE GENOMIC DNA]</scope>
    <source>
        <strain evidence="3 4">Red88</strain>
    </source>
</reference>
<organism evidence="3 4">
    <name type="scientific">Oryzomonas rubra</name>
    <dbReference type="NCBI Taxonomy" id="2509454"/>
    <lineage>
        <taxon>Bacteria</taxon>
        <taxon>Pseudomonadati</taxon>
        <taxon>Thermodesulfobacteriota</taxon>
        <taxon>Desulfuromonadia</taxon>
        <taxon>Geobacterales</taxon>
        <taxon>Geobacteraceae</taxon>
        <taxon>Oryzomonas</taxon>
    </lineage>
</organism>
<dbReference type="InterPro" id="IPR050515">
    <property type="entry name" value="Beta-lactam/transpept"/>
</dbReference>
<proteinExistence type="predicted"/>
<evidence type="ECO:0000259" key="2">
    <source>
        <dbReference type="Pfam" id="PF00905"/>
    </source>
</evidence>
<dbReference type="Proteomes" id="UP000324298">
    <property type="component" value="Unassembled WGS sequence"/>
</dbReference>
<protein>
    <submittedName>
        <fullName evidence="3">Penicillin-binding protein</fullName>
    </submittedName>
</protein>
<dbReference type="InterPro" id="IPR012338">
    <property type="entry name" value="Beta-lactam/transpept-like"/>
</dbReference>
<dbReference type="OrthoDB" id="9811238at2"/>
<dbReference type="GO" id="GO:0071972">
    <property type="term" value="F:peptidoglycan L,D-transpeptidase activity"/>
    <property type="evidence" value="ECO:0007669"/>
    <property type="project" value="TreeGrafter"/>
</dbReference>
<dbReference type="AlphaFoldDB" id="A0A5A9XKV8"/>
<gene>
    <name evidence="3" type="ORF">ET418_06975</name>
</gene>
<dbReference type="InterPro" id="IPR001460">
    <property type="entry name" value="PCN-bd_Tpept"/>
</dbReference>
<dbReference type="PANTHER" id="PTHR30627">
    <property type="entry name" value="PEPTIDOGLYCAN D,D-TRANSPEPTIDASE"/>
    <property type="match status" value="1"/>
</dbReference>